<sequence>MTVITFFAILILLLIFQFYIKSFLSKKFQLTGVRAGKGRFVNNCHQLIDFGLSAIFIILFLLFTMTDIVKAGMFEIASPYIIFPVIFIIMELVRAWFQWKETDEPKRAYITLMNVSILVVLIIFYYLYIIFYI</sequence>
<accession>K0J7Z6</accession>
<dbReference type="RefSeq" id="WP_015010819.1">
    <property type="nucleotide sequence ID" value="NC_018704.1"/>
</dbReference>
<protein>
    <recommendedName>
        <fullName evidence="4">DUF4181 domain-containing protein</fullName>
    </recommendedName>
</protein>
<organism evidence="2 3">
    <name type="scientific">Amphibacillus xylanus (strain ATCC 51415 / DSM 6626 / JCM 7361 / LMG 17667 / NBRC 15112 / Ep01)</name>
    <dbReference type="NCBI Taxonomy" id="698758"/>
    <lineage>
        <taxon>Bacteria</taxon>
        <taxon>Bacillati</taxon>
        <taxon>Bacillota</taxon>
        <taxon>Bacilli</taxon>
        <taxon>Bacillales</taxon>
        <taxon>Bacillaceae</taxon>
        <taxon>Amphibacillus</taxon>
    </lineage>
</organism>
<keyword evidence="1" id="KW-0812">Transmembrane</keyword>
<dbReference type="STRING" id="698758.AXY_21010"/>
<keyword evidence="1" id="KW-0472">Membrane</keyword>
<name>K0J7Z6_AMPXN</name>
<dbReference type="KEGG" id="axl:AXY_21010"/>
<dbReference type="Proteomes" id="UP000006294">
    <property type="component" value="Chromosome"/>
</dbReference>
<dbReference type="EMBL" id="AP012050">
    <property type="protein sequence ID" value="BAM48233.1"/>
    <property type="molecule type" value="Genomic_DNA"/>
</dbReference>
<gene>
    <name evidence="2" type="ordered locus">AXY_21010</name>
</gene>
<feature type="transmembrane region" description="Helical" evidence="1">
    <location>
        <begin position="77"/>
        <end position="97"/>
    </location>
</feature>
<proteinExistence type="predicted"/>
<dbReference type="HOGENOM" id="CLU_1902272_0_0_9"/>
<keyword evidence="3" id="KW-1185">Reference proteome</keyword>
<evidence type="ECO:0008006" key="4">
    <source>
        <dbReference type="Google" id="ProtNLM"/>
    </source>
</evidence>
<evidence type="ECO:0000313" key="3">
    <source>
        <dbReference type="Proteomes" id="UP000006294"/>
    </source>
</evidence>
<feature type="transmembrane region" description="Helical" evidence="1">
    <location>
        <begin position="109"/>
        <end position="131"/>
    </location>
</feature>
<evidence type="ECO:0000256" key="1">
    <source>
        <dbReference type="SAM" id="Phobius"/>
    </source>
</evidence>
<dbReference type="Pfam" id="PF13789">
    <property type="entry name" value="DUF4181"/>
    <property type="match status" value="1"/>
</dbReference>
<keyword evidence="1" id="KW-1133">Transmembrane helix</keyword>
<reference evidence="2 3" key="1">
    <citation type="submission" date="2011-01" db="EMBL/GenBank/DDBJ databases">
        <title>Whole genome sequence of Amphibacillus xylinus NBRC 15112.</title>
        <authorList>
            <person name="Nakazawa H."/>
            <person name="Katano Y."/>
            <person name="Nakamura S."/>
            <person name="Sasagawa M."/>
            <person name="Fukada J."/>
            <person name="Arai T."/>
            <person name="Sasakura N."/>
            <person name="Mochizuki D."/>
            <person name="Hosoyama A."/>
            <person name="Harada K."/>
            <person name="Horikawa H."/>
            <person name="Kato Y."/>
            <person name="Harada T."/>
            <person name="Sasaki K."/>
            <person name="Sekiguchi M."/>
            <person name="Hodoyama M."/>
            <person name="Nishiko R."/>
            <person name="Narita H."/>
            <person name="Hanamaki A."/>
            <person name="Hata C."/>
            <person name="Konno Y."/>
            <person name="Niimura Y."/>
            <person name="Yamazaki S."/>
            <person name="Fujita N."/>
        </authorList>
    </citation>
    <scope>NUCLEOTIDE SEQUENCE [LARGE SCALE GENOMIC DNA]</scope>
    <source>
        <strain evidence="3">ATCC 51415 / DSM 6626 / JCM 7361 / LMG 17667 / NBRC 15112 / Ep01</strain>
    </source>
</reference>
<feature type="transmembrane region" description="Helical" evidence="1">
    <location>
        <begin position="47"/>
        <end position="65"/>
    </location>
</feature>
<dbReference type="InterPro" id="IPR025441">
    <property type="entry name" value="DUF4181"/>
</dbReference>
<feature type="transmembrane region" description="Helical" evidence="1">
    <location>
        <begin position="6"/>
        <end position="24"/>
    </location>
</feature>
<dbReference type="AlphaFoldDB" id="K0J7Z6"/>
<evidence type="ECO:0000313" key="2">
    <source>
        <dbReference type="EMBL" id="BAM48233.1"/>
    </source>
</evidence>